<evidence type="ECO:0000313" key="1">
    <source>
        <dbReference type="EMBL" id="OPG87257.1"/>
    </source>
</evidence>
<gene>
    <name evidence="1" type="ORF">B5D07_10700</name>
</gene>
<proteinExistence type="predicted"/>
<evidence type="ECO:0000313" key="2">
    <source>
        <dbReference type="Proteomes" id="UP000189795"/>
    </source>
</evidence>
<dbReference type="AlphaFoldDB" id="A0A1V4FIR3"/>
<sequence length="322" mass="36089">MSLDMLRKPNSRKKGLKMLVYGQSGTGKTVLGLSFPKIVAVDSEDGYAWYEGTDRAKNIVGILDTQSFEDLSNLLDDLEDSIDEFDTLIVDSETKIHENIQEALIEVEESRALRKGKDVLDANLSIRSYGKIKQLESRLQNLKVKLASQGINIVSIAQAQDEMKDMGNNKRIKIGEKPNMAKNAQFDYDVVLRLFVKDGKYMGIVEKDRTETYERGAEIENPSYANWAKRLTADDNKGNVIVKDFGKDKEKSKVAYEETVVSEMPFKDQVADYVSKLDGQDKKEAFAKKVKALTGSGSLSTLTEEQQSKVLAYMNDNKLEAA</sequence>
<dbReference type="Proteomes" id="UP000189795">
    <property type="component" value="Unassembled WGS sequence"/>
</dbReference>
<comment type="caution">
    <text evidence="1">The sequence shown here is derived from an EMBL/GenBank/DDBJ whole genome shotgun (WGS) entry which is preliminary data.</text>
</comment>
<protein>
    <submittedName>
        <fullName evidence="1">Uncharacterized protein</fullName>
    </submittedName>
</protein>
<reference evidence="1 2" key="1">
    <citation type="submission" date="2017-03" db="EMBL/GenBank/DDBJ databases">
        <title>Antibiotic resistance of probiotic microorganisms.</title>
        <authorList>
            <person name="Sanudo A.I."/>
            <person name="Olivares M."/>
            <person name="Banuelos O."/>
        </authorList>
    </citation>
    <scope>NUCLEOTIDE SEQUENCE [LARGE SCALE GENOMIC DNA]</scope>
    <source>
        <strain evidence="1 2">CECT8605</strain>
    </source>
</reference>
<dbReference type="Pfam" id="PF13479">
    <property type="entry name" value="AAA_24"/>
    <property type="match status" value="1"/>
</dbReference>
<dbReference type="RefSeq" id="WP_079376343.1">
    <property type="nucleotide sequence ID" value="NZ_JAJGWL010000126.1"/>
</dbReference>
<dbReference type="EMBL" id="MWVS01000126">
    <property type="protein sequence ID" value="OPG87257.1"/>
    <property type="molecule type" value="Genomic_DNA"/>
</dbReference>
<accession>A0A1V4FIR3</accession>
<organism evidence="1 2">
    <name type="scientific">Limosilactobacillus reuteri</name>
    <name type="common">Lactobacillus reuteri</name>
    <dbReference type="NCBI Taxonomy" id="1598"/>
    <lineage>
        <taxon>Bacteria</taxon>
        <taxon>Bacillati</taxon>
        <taxon>Bacillota</taxon>
        <taxon>Bacilli</taxon>
        <taxon>Lactobacillales</taxon>
        <taxon>Lactobacillaceae</taxon>
        <taxon>Limosilactobacillus</taxon>
    </lineage>
</organism>
<name>A0A1V4FIR3_LIMRT</name>